<feature type="domain" description="TIR" evidence="2">
    <location>
        <begin position="6"/>
        <end position="136"/>
    </location>
</feature>
<dbReference type="InterPro" id="IPR035897">
    <property type="entry name" value="Toll_tir_struct_dom_sf"/>
</dbReference>
<gene>
    <name evidence="3" type="ORF">E7101_11050</name>
</gene>
<comment type="caution">
    <text evidence="3">The sequence shown here is derived from an EMBL/GenBank/DDBJ whole genome shotgun (WGS) entry which is preliminary data.</text>
</comment>
<feature type="region of interest" description="Disordered" evidence="1">
    <location>
        <begin position="992"/>
        <end position="1011"/>
    </location>
</feature>
<dbReference type="InterPro" id="IPR006597">
    <property type="entry name" value="Sel1-like"/>
</dbReference>
<dbReference type="Gene3D" id="1.25.40.10">
    <property type="entry name" value="Tetratricopeptide repeat domain"/>
    <property type="match status" value="5"/>
</dbReference>
<proteinExistence type="predicted"/>
<organism evidence="3 4">
    <name type="scientific">Xylanibacter ruminicola</name>
    <name type="common">Prevotella ruminicola</name>
    <dbReference type="NCBI Taxonomy" id="839"/>
    <lineage>
        <taxon>Bacteria</taxon>
        <taxon>Pseudomonadati</taxon>
        <taxon>Bacteroidota</taxon>
        <taxon>Bacteroidia</taxon>
        <taxon>Bacteroidales</taxon>
        <taxon>Prevotellaceae</taxon>
        <taxon>Xylanibacter</taxon>
    </lineage>
</organism>
<dbReference type="SUPFAM" id="SSF52200">
    <property type="entry name" value="Toll/Interleukin receptor TIR domain"/>
    <property type="match status" value="1"/>
</dbReference>
<dbReference type="Pfam" id="PF08238">
    <property type="entry name" value="Sel1"/>
    <property type="match status" value="16"/>
</dbReference>
<dbReference type="EMBL" id="SUYC01000012">
    <property type="protein sequence ID" value="MBE6271471.1"/>
    <property type="molecule type" value="Genomic_DNA"/>
</dbReference>
<dbReference type="Pfam" id="PF14903">
    <property type="entry name" value="WG_beta_rep"/>
    <property type="match status" value="1"/>
</dbReference>
<evidence type="ECO:0000313" key="3">
    <source>
        <dbReference type="EMBL" id="MBE6271471.1"/>
    </source>
</evidence>
<dbReference type="SMART" id="SM00671">
    <property type="entry name" value="SEL1"/>
    <property type="match status" value="15"/>
</dbReference>
<dbReference type="InterPro" id="IPR000157">
    <property type="entry name" value="TIR_dom"/>
</dbReference>
<sequence length="1342" mass="152439">MDKEQKKYDVFISYSHEDKIIAEGICGYLESNKVRCFIDYRDIPKGANWPSIIPHAIRNSGLMLAVFSKDFNASEQTDNEISIAANRKIPVLVFRITEDGFDGTKEYFLTKSNWIEAFPEPEKCFGELYRNVCVLLGINNDSVSALSSATVIPKIDASIKGEEYVQKGLKILHDEDGDREMATYNFRKAAKEGHPEGEYRLGMAYYHGNGIPQSWENAMFWLKKAVDDGHAKAMEELASIYRYGIGTERNTMRALELYIQSAELGNGRAMKTLGKVFHTGELGVQDEQRSIHYYEQAFDTLYDQAMGENDGEAQYSLGNSYIDGEGVKQSYSQAIKMYQRAIANNIAAAYNALGLCYGYGTGLGVAKDDKKEFELQLKAAELGLPIAMNNVAYKYRNGDGVEKDENKYLEWIRRSAECGNASAQCGIGIDYWFGEIVEKDLQQAQKWFEKAISGGNYRAMSCLGVMYENEDIKDSEGKQKAFQLYKQAAMRGNVSSYLYLANSYFWGNGTEKNDIEALRWYNKIGEIYENMKEKGEDHFTEESGAGIVSFCDFKNYQDSFASAFENLACIYRDSETVEHNDNLAIKWENISKKLKGEDVDVNQLEDIKQLEDAARKNNVEAVDKLLNIFDANMDELKLTEWATYAVEHKIFVKEADRMNGKDHVDLVLKKAKVANHQVYVDYIKAYLDTGDCYNNYALHNAACEEYKKGNLILTKENWELIRNDAKNLTGVGDGDLFGVGYLRARREHFDILFPGYCPSKIAEGDFSNERDFRLFYAANTDFRDDELVNDLGVNIFDTFKEDKSYHKIVELQKGDIVHAGNFDKAINNIIYAYNIICEEKPSIRKEKIDDFQFSMLVPFCSPEIIQKYCMQAMKVLISVRSLFEGKWQEVLSNLRNHDKLLDISEVIENEEMQLLLISYVELQIEAGDIFTYAKKLSLLHLDNNKKGIATELNNYIKRLDENGIAHDQILFTEDNLPAGCCYLDDEDEYEEEASADEYEEVQDTDTSDAGKAEELCNTGDDYYYGRNGKQKDYAEAVKYFVKSAEQGYSYAQYSLAYCFEKGQGVEANEGEAARWYRKAAEQGHASSQCSYGLCCELGKGVDKNMAEAVKWYRKAAEQGDKFAQCNLGYCYLKAIGTVMNPDEAVKWFRKSAEQDYARAQDLLGDCYYEGIGVAKDVEKAKIWYEKAAEQGNEFAKKSLEKINSELSTPSLHVVTYGDSYGYADQNGRVVIPCQWTKANEFIDGVALVWNGKKIGAIDEKGNYYFTCKIKGEEGRVVGNGLIKVKDGSLYQLFNLKGKDVEYELYEDIADEFTNGVLPAVKYRMFGKNKKGYIDSNGKFHED</sequence>
<dbReference type="InterPro" id="IPR052945">
    <property type="entry name" value="Mitotic_Regulator"/>
</dbReference>
<dbReference type="Gene3D" id="3.40.50.10140">
    <property type="entry name" value="Toll/interleukin-1 receptor homology (TIR) domain"/>
    <property type="match status" value="1"/>
</dbReference>
<reference evidence="3" key="1">
    <citation type="submission" date="2019-04" db="EMBL/GenBank/DDBJ databases">
        <title>Evolution of Biomass-Degrading Anaerobic Consortia Revealed by Metagenomics.</title>
        <authorList>
            <person name="Peng X."/>
        </authorList>
    </citation>
    <scope>NUCLEOTIDE SEQUENCE</scope>
    <source>
        <strain evidence="3">SIG140</strain>
    </source>
</reference>
<dbReference type="PANTHER" id="PTHR43628:SF1">
    <property type="entry name" value="CHITIN SYNTHASE REGULATORY FACTOR 2-RELATED"/>
    <property type="match status" value="1"/>
</dbReference>
<dbReference type="InterPro" id="IPR032774">
    <property type="entry name" value="WG_beta_rep"/>
</dbReference>
<dbReference type="Pfam" id="PF13676">
    <property type="entry name" value="TIR_2"/>
    <property type="match status" value="1"/>
</dbReference>
<dbReference type="Proteomes" id="UP000806522">
    <property type="component" value="Unassembled WGS sequence"/>
</dbReference>
<dbReference type="PROSITE" id="PS50104">
    <property type="entry name" value="TIR"/>
    <property type="match status" value="1"/>
</dbReference>
<dbReference type="GO" id="GO:0007165">
    <property type="term" value="P:signal transduction"/>
    <property type="evidence" value="ECO:0007669"/>
    <property type="project" value="InterPro"/>
</dbReference>
<evidence type="ECO:0000313" key="4">
    <source>
        <dbReference type="Proteomes" id="UP000806522"/>
    </source>
</evidence>
<evidence type="ECO:0000256" key="1">
    <source>
        <dbReference type="SAM" id="MobiDB-lite"/>
    </source>
</evidence>
<dbReference type="PANTHER" id="PTHR43628">
    <property type="entry name" value="ACTIVATOR OF C KINASE PROTEIN 1-RELATED"/>
    <property type="match status" value="1"/>
</dbReference>
<evidence type="ECO:0000259" key="2">
    <source>
        <dbReference type="PROSITE" id="PS50104"/>
    </source>
</evidence>
<dbReference type="InterPro" id="IPR011990">
    <property type="entry name" value="TPR-like_helical_dom_sf"/>
</dbReference>
<accession>A0A9D5SA35</accession>
<feature type="compositionally biased region" description="Acidic residues" evidence="1">
    <location>
        <begin position="992"/>
        <end position="1006"/>
    </location>
</feature>
<dbReference type="SMART" id="SM00255">
    <property type="entry name" value="TIR"/>
    <property type="match status" value="1"/>
</dbReference>
<protein>
    <submittedName>
        <fullName evidence="3">TIR domain-containing protein</fullName>
    </submittedName>
</protein>
<name>A0A9D5SA35_XYLRU</name>
<dbReference type="SUPFAM" id="SSF81901">
    <property type="entry name" value="HCP-like"/>
    <property type="match status" value="3"/>
</dbReference>